<organism evidence="2 3">
    <name type="scientific">Claviceps africana</name>
    <dbReference type="NCBI Taxonomy" id="83212"/>
    <lineage>
        <taxon>Eukaryota</taxon>
        <taxon>Fungi</taxon>
        <taxon>Dikarya</taxon>
        <taxon>Ascomycota</taxon>
        <taxon>Pezizomycotina</taxon>
        <taxon>Sordariomycetes</taxon>
        <taxon>Hypocreomycetidae</taxon>
        <taxon>Hypocreales</taxon>
        <taxon>Clavicipitaceae</taxon>
        <taxon>Claviceps</taxon>
    </lineage>
</organism>
<protein>
    <submittedName>
        <fullName evidence="2">Uncharacterized protein</fullName>
    </submittedName>
</protein>
<evidence type="ECO:0000256" key="1">
    <source>
        <dbReference type="SAM" id="MobiDB-lite"/>
    </source>
</evidence>
<proteinExistence type="predicted"/>
<sequence length="65" mass="7360">MPRDHPETGTPGIIQGLPELPTIQAETAPQDRGFGKWKTKAFLKDSYESQALEPGYSKRTWMIEK</sequence>
<dbReference type="Proteomes" id="UP000811619">
    <property type="component" value="Unassembled WGS sequence"/>
</dbReference>
<dbReference type="EMBL" id="SRPY01000367">
    <property type="protein sequence ID" value="KAG5925508.1"/>
    <property type="molecule type" value="Genomic_DNA"/>
</dbReference>
<feature type="region of interest" description="Disordered" evidence="1">
    <location>
        <begin position="1"/>
        <end position="20"/>
    </location>
</feature>
<keyword evidence="3" id="KW-1185">Reference proteome</keyword>
<reference evidence="2" key="1">
    <citation type="journal article" date="2020" name="bioRxiv">
        <title>Whole genome comparisons of ergot fungi reveals the divergence and evolution of species within the genus Claviceps are the result of varying mechanisms driving genome evolution and host range expansion.</title>
        <authorList>
            <person name="Wyka S.A."/>
            <person name="Mondo S.J."/>
            <person name="Liu M."/>
            <person name="Dettman J."/>
            <person name="Nalam V."/>
            <person name="Broders K.D."/>
        </authorList>
    </citation>
    <scope>NUCLEOTIDE SEQUENCE</scope>
    <source>
        <strain evidence="2">CCC 489</strain>
    </source>
</reference>
<dbReference type="AlphaFoldDB" id="A0A8K0NI89"/>
<evidence type="ECO:0000313" key="2">
    <source>
        <dbReference type="EMBL" id="KAG5925508.1"/>
    </source>
</evidence>
<comment type="caution">
    <text evidence="2">The sequence shown here is derived from an EMBL/GenBank/DDBJ whole genome shotgun (WGS) entry which is preliminary data.</text>
</comment>
<name>A0A8K0NI89_9HYPO</name>
<evidence type="ECO:0000313" key="3">
    <source>
        <dbReference type="Proteomes" id="UP000811619"/>
    </source>
</evidence>
<gene>
    <name evidence="2" type="ORF">E4U42_004228</name>
</gene>
<accession>A0A8K0NI89</accession>